<dbReference type="SUPFAM" id="SSF53187">
    <property type="entry name" value="Zn-dependent exopeptidases"/>
    <property type="match status" value="1"/>
</dbReference>
<organism evidence="6 8">
    <name type="scientific">Flavobacterium glycines</name>
    <dbReference type="NCBI Taxonomy" id="551990"/>
    <lineage>
        <taxon>Bacteria</taxon>
        <taxon>Pseudomonadati</taxon>
        <taxon>Bacteroidota</taxon>
        <taxon>Flavobacteriia</taxon>
        <taxon>Flavobacteriales</taxon>
        <taxon>Flavobacteriaceae</taxon>
        <taxon>Flavobacterium</taxon>
    </lineage>
</organism>
<proteinExistence type="predicted"/>
<comment type="caution">
    <text evidence="6">The sequence shown here is derived from an EMBL/GenBank/DDBJ whole genome shotgun (WGS) entry which is preliminary data.</text>
</comment>
<evidence type="ECO:0000313" key="7">
    <source>
        <dbReference type="EMBL" id="SDJ88744.1"/>
    </source>
</evidence>
<reference evidence="8" key="1">
    <citation type="submission" date="2016-03" db="EMBL/GenBank/DDBJ databases">
        <title>Draft genome sequence of Paenibacillus glacialis DSM 22343.</title>
        <authorList>
            <person name="Shin S.-K."/>
            <person name="Yi H."/>
        </authorList>
    </citation>
    <scope>NUCLEOTIDE SEQUENCE [LARGE SCALE GENOMIC DNA]</scope>
    <source>
        <strain evidence="8">NBRC 105008</strain>
    </source>
</reference>
<dbReference type="InterPro" id="IPR050695">
    <property type="entry name" value="N-acetylmuramoyl_amidase_3"/>
</dbReference>
<evidence type="ECO:0000256" key="1">
    <source>
        <dbReference type="ARBA" id="ARBA00001561"/>
    </source>
</evidence>
<dbReference type="Pfam" id="PF01520">
    <property type="entry name" value="Amidase_3"/>
    <property type="match status" value="1"/>
</dbReference>
<evidence type="ECO:0000256" key="2">
    <source>
        <dbReference type="ARBA" id="ARBA00011901"/>
    </source>
</evidence>
<dbReference type="GO" id="GO:0009253">
    <property type="term" value="P:peptidoglycan catabolic process"/>
    <property type="evidence" value="ECO:0007669"/>
    <property type="project" value="InterPro"/>
</dbReference>
<evidence type="ECO:0000313" key="10">
    <source>
        <dbReference type="Proteomes" id="UP000321579"/>
    </source>
</evidence>
<dbReference type="EMBL" id="BJVF01000008">
    <property type="protein sequence ID" value="GEL12101.1"/>
    <property type="molecule type" value="Genomic_DNA"/>
</dbReference>
<reference evidence="7 9" key="3">
    <citation type="submission" date="2016-10" db="EMBL/GenBank/DDBJ databases">
        <authorList>
            <person name="Varghese N."/>
            <person name="Submissions S."/>
        </authorList>
    </citation>
    <scope>NUCLEOTIDE SEQUENCE [LARGE SCALE GENOMIC DNA]</scope>
    <source>
        <strain evidence="7 9">Gm-149</strain>
    </source>
</reference>
<dbReference type="AlphaFoldDB" id="A0A1B9DJL5"/>
<dbReference type="GO" id="GO:0030288">
    <property type="term" value="C:outer membrane-bounded periplasmic space"/>
    <property type="evidence" value="ECO:0007669"/>
    <property type="project" value="TreeGrafter"/>
</dbReference>
<dbReference type="EMBL" id="LVEO01000024">
    <property type="protein sequence ID" value="OCB69877.1"/>
    <property type="molecule type" value="Genomic_DNA"/>
</dbReference>
<dbReference type="EC" id="3.5.1.28" evidence="2"/>
<comment type="catalytic activity">
    <reaction evidence="1">
        <text>Hydrolyzes the link between N-acetylmuramoyl residues and L-amino acid residues in certain cell-wall glycopeptides.</text>
        <dbReference type="EC" id="3.5.1.28"/>
    </reaction>
</comment>
<dbReference type="Proteomes" id="UP000182367">
    <property type="component" value="Unassembled WGS sequence"/>
</dbReference>
<dbReference type="CDD" id="cd02696">
    <property type="entry name" value="MurNAc-LAA"/>
    <property type="match status" value="1"/>
</dbReference>
<evidence type="ECO:0000313" key="9">
    <source>
        <dbReference type="Proteomes" id="UP000182367"/>
    </source>
</evidence>
<accession>A0A1B9DJL5</accession>
<dbReference type="GO" id="GO:0008745">
    <property type="term" value="F:N-acetylmuramoyl-L-alanine amidase activity"/>
    <property type="evidence" value="ECO:0007669"/>
    <property type="project" value="UniProtKB-EC"/>
</dbReference>
<gene>
    <name evidence="6" type="ORF">FBGL_12815</name>
    <name evidence="5" type="ORF">FGL01_28400</name>
    <name evidence="7" type="ORF">SAMN05192550_2934</name>
</gene>
<reference evidence="5 10" key="4">
    <citation type="submission" date="2019-07" db="EMBL/GenBank/DDBJ databases">
        <title>Whole genome shotgun sequence of Flavobacterium glycines NBRC 105008.</title>
        <authorList>
            <person name="Hosoyama A."/>
            <person name="Uohara A."/>
            <person name="Ohji S."/>
            <person name="Ichikawa N."/>
        </authorList>
    </citation>
    <scope>NUCLEOTIDE SEQUENCE [LARGE SCALE GENOMIC DNA]</scope>
    <source>
        <strain evidence="5 10">NBRC 105008</strain>
    </source>
</reference>
<dbReference type="Proteomes" id="UP000093226">
    <property type="component" value="Unassembled WGS sequence"/>
</dbReference>
<evidence type="ECO:0000313" key="6">
    <source>
        <dbReference type="EMBL" id="OCB69877.1"/>
    </source>
</evidence>
<dbReference type="Proteomes" id="UP000321579">
    <property type="component" value="Unassembled WGS sequence"/>
</dbReference>
<dbReference type="PANTHER" id="PTHR30404:SF0">
    <property type="entry name" value="N-ACETYLMURAMOYL-L-ALANINE AMIDASE AMIC"/>
    <property type="match status" value="1"/>
</dbReference>
<dbReference type="EMBL" id="FNEO01000008">
    <property type="protein sequence ID" value="SDJ88744.1"/>
    <property type="molecule type" value="Genomic_DNA"/>
</dbReference>
<dbReference type="SMART" id="SM00646">
    <property type="entry name" value="Ami_3"/>
    <property type="match status" value="1"/>
</dbReference>
<keyword evidence="3" id="KW-0378">Hydrolase</keyword>
<dbReference type="Gene3D" id="3.40.630.40">
    <property type="entry name" value="Zn-dependent exopeptidases"/>
    <property type="match status" value="1"/>
</dbReference>
<name>A0A1B9DJL5_9FLAO</name>
<dbReference type="PANTHER" id="PTHR30404">
    <property type="entry name" value="N-ACETYLMURAMOYL-L-ALANINE AMIDASE"/>
    <property type="match status" value="1"/>
</dbReference>
<reference evidence="6" key="2">
    <citation type="submission" date="2016-03" db="EMBL/GenBank/DDBJ databases">
        <authorList>
            <person name="Ploux O."/>
        </authorList>
    </citation>
    <scope>NUCLEOTIDE SEQUENCE</scope>
    <source>
        <strain evidence="6">NBRC 105008</strain>
    </source>
</reference>
<dbReference type="STRING" id="551990.SAMN05192550_2934"/>
<keyword evidence="9" id="KW-1185">Reference proteome</keyword>
<protein>
    <recommendedName>
        <fullName evidence="2">N-acetylmuramoyl-L-alanine amidase</fullName>
        <ecNumber evidence="2">3.5.1.28</ecNumber>
    </recommendedName>
</protein>
<sequence>MLVLCNSVFSQKKHSFTIILDAGHGGKDPGNTYHGYKEKEIALKTTLKVGEYLEKDRDFKIIYTRTTDVFIDLEKRPKIANKANAKLFVSIHCNSVKNFGPSGTETFVMGLSRSDMNIEVAKNENSVILLEKNYKEKYLGFDPKKPESLIGLKMMQEENLNSSIDLATKIQGNFTKHLNRHSRGVKQQPLWVLDAAYMPSVLIELGFLSNKEEGAFLNSDEGQEKMAKGIAEAIIRYKNEYFGDAKNYSEVSQKSETIISKKTKDTKGDNSNDTVYKVQIAVSPRKLSLVSSNFKGLKNISSMQGDSIYKYMYGETSDISEAKKMEKEAKNKGYSDAFIVQIKDGKSSRVR</sequence>
<dbReference type="FunFam" id="3.40.630.40:FF:000005">
    <property type="entry name" value="N-acetylmuramoyl-L-alanine amidase (AmiA)"/>
    <property type="match status" value="1"/>
</dbReference>
<evidence type="ECO:0000313" key="8">
    <source>
        <dbReference type="Proteomes" id="UP000093226"/>
    </source>
</evidence>
<evidence type="ECO:0000313" key="5">
    <source>
        <dbReference type="EMBL" id="GEL12101.1"/>
    </source>
</evidence>
<dbReference type="InterPro" id="IPR002508">
    <property type="entry name" value="MurNAc-LAA_cat"/>
</dbReference>
<evidence type="ECO:0000259" key="4">
    <source>
        <dbReference type="SMART" id="SM00646"/>
    </source>
</evidence>
<feature type="domain" description="MurNAc-LAA" evidence="4">
    <location>
        <begin position="77"/>
        <end position="235"/>
    </location>
</feature>
<evidence type="ECO:0000256" key="3">
    <source>
        <dbReference type="ARBA" id="ARBA00022801"/>
    </source>
</evidence>